<feature type="signal peptide" evidence="1">
    <location>
        <begin position="1"/>
        <end position="20"/>
    </location>
</feature>
<evidence type="ECO:0000313" key="2">
    <source>
        <dbReference type="EMBL" id="WOK07744.1"/>
    </source>
</evidence>
<evidence type="ECO:0000256" key="1">
    <source>
        <dbReference type="SAM" id="SignalP"/>
    </source>
</evidence>
<gene>
    <name evidence="2" type="ORF">RT717_03785</name>
    <name evidence="3" type="ORF">RT717_03830</name>
</gene>
<sequence>MTKIFVQISILLLVATQVLAQSDQELAVSQALAAKTINEVEQIGGKQKFYVEHTDQLNSDVTQTNWRPAKGKKIGRIALLTLSINGKIFYSEIYSWDINDEFDGFDHQILQSKLDSTFSFPSFDPDHLERLPNRTTFGYGCGAAGQMPEEGKKMLTLVQAANTDELKNWLFSINPVRQAYSYLGFCLLQANGTELDTDIKTKMSQVKESGLLVYFCDGCIIREPMSLSEVLDDTSIKRFTARQQ</sequence>
<evidence type="ECO:0000313" key="3">
    <source>
        <dbReference type="EMBL" id="WOK07753.1"/>
    </source>
</evidence>
<keyword evidence="4" id="KW-1185">Reference proteome</keyword>
<accession>A0ABZ0IRX5</accession>
<organism evidence="2 4">
    <name type="scientific">Imperialibacter roseus</name>
    <dbReference type="NCBI Taxonomy" id="1324217"/>
    <lineage>
        <taxon>Bacteria</taxon>
        <taxon>Pseudomonadati</taxon>
        <taxon>Bacteroidota</taxon>
        <taxon>Cytophagia</taxon>
        <taxon>Cytophagales</taxon>
        <taxon>Flammeovirgaceae</taxon>
        <taxon>Imperialibacter</taxon>
    </lineage>
</organism>
<dbReference type="Proteomes" id="UP001302349">
    <property type="component" value="Chromosome"/>
</dbReference>
<keyword evidence="1" id="KW-0732">Signal</keyword>
<evidence type="ECO:0000313" key="4">
    <source>
        <dbReference type="Proteomes" id="UP001302349"/>
    </source>
</evidence>
<dbReference type="EMBL" id="CP136051">
    <property type="protein sequence ID" value="WOK07753.1"/>
    <property type="molecule type" value="Genomic_DNA"/>
</dbReference>
<protein>
    <submittedName>
        <fullName evidence="2">Uncharacterized protein</fullName>
    </submittedName>
</protein>
<reference evidence="2 4" key="1">
    <citation type="journal article" date="2023" name="Microbiol. Resour. Announc.">
        <title>Complete Genome Sequence of Imperialibacter roseus strain P4T.</title>
        <authorList>
            <person name="Tizabi D.R."/>
            <person name="Bachvaroff T."/>
            <person name="Hill R.T."/>
        </authorList>
    </citation>
    <scope>NUCLEOTIDE SEQUENCE [LARGE SCALE GENOMIC DNA]</scope>
    <source>
        <strain evidence="2 4">P4T</strain>
    </source>
</reference>
<feature type="chain" id="PRO_5045034403" evidence="1">
    <location>
        <begin position="21"/>
        <end position="244"/>
    </location>
</feature>
<name>A0ABZ0IRX5_9BACT</name>
<dbReference type="RefSeq" id="WP_317490402.1">
    <property type="nucleotide sequence ID" value="NZ_CP136051.1"/>
</dbReference>
<dbReference type="EMBL" id="CP136051">
    <property type="protein sequence ID" value="WOK07744.1"/>
    <property type="molecule type" value="Genomic_DNA"/>
</dbReference>
<proteinExistence type="predicted"/>